<feature type="domain" description="NfeD integral membrane" evidence="7">
    <location>
        <begin position="246"/>
        <end position="367"/>
    </location>
</feature>
<evidence type="ECO:0000256" key="1">
    <source>
        <dbReference type="ARBA" id="ARBA00004141"/>
    </source>
</evidence>
<feature type="transmembrane region" description="Helical" evidence="5">
    <location>
        <begin position="290"/>
        <end position="308"/>
    </location>
</feature>
<proteinExistence type="predicted"/>
<evidence type="ECO:0000256" key="3">
    <source>
        <dbReference type="ARBA" id="ARBA00022989"/>
    </source>
</evidence>
<evidence type="ECO:0000259" key="8">
    <source>
        <dbReference type="Pfam" id="PF25145"/>
    </source>
</evidence>
<feature type="domain" description="NfeD1b N-terminal" evidence="8">
    <location>
        <begin position="40"/>
        <end position="228"/>
    </location>
</feature>
<keyword evidence="2 5" id="KW-0812">Transmembrane</keyword>
<gene>
    <name evidence="9" type="ORF">DHf2319_03130</name>
</gene>
<dbReference type="Gene3D" id="2.40.50.140">
    <property type="entry name" value="Nucleic acid-binding proteins"/>
    <property type="match status" value="1"/>
</dbReference>
<dbReference type="EMBL" id="CP063982">
    <property type="protein sequence ID" value="UOD50929.1"/>
    <property type="molecule type" value="Genomic_DNA"/>
</dbReference>
<dbReference type="Gene3D" id="3.90.226.10">
    <property type="entry name" value="2-enoyl-CoA Hydratase, Chain A, domain 1"/>
    <property type="match status" value="1"/>
</dbReference>
<dbReference type="SUPFAM" id="SSF52096">
    <property type="entry name" value="ClpP/crotonase"/>
    <property type="match status" value="1"/>
</dbReference>
<sequence>MYTLCMASRTSKTLLSILLLITLVIGGWVGAQSANQRPVVYVAQVEGTIDLGLAPFIERVLQQAQDNNAAAVVLQINTFGGRVDAAVQIRDALLKSPIQSIAFVDTRAISAGALISLAANAIVMAPGGTIGAATPVQSTGTETKPTSEKTISYVRKEFSATAESRGRDTLVAEAMVDPDVSIPGVTARGKLLTLTTEEALKLNIADFEASTLRSALDQLGLKEAEIRETGTNWAEEFVRFLTNPVVSSLLVSIAMIGIIVEVRTPGFGVPGALGLSSLGLFLWGHWLVNLAGWEEFLLAAAGIVLLLIEAFVIPGFGVAGVLGILALLGGLMLSTVGEGATMDALIGAASRLGISLIVAIVASLVILRYLPKTRVGRHLVLHTDLTAESGFTSEPLAEHALVGKIGVAVSTLRPAGIADIEGKRVDVVSDGEFIEPGQPIRVDHVDGNRVVVRHVVDSQ</sequence>
<evidence type="ECO:0000313" key="9">
    <source>
        <dbReference type="EMBL" id="UOD50929.1"/>
    </source>
</evidence>
<name>A0ABY4ASB4_9BURK</name>
<dbReference type="InterPro" id="IPR056738">
    <property type="entry name" value="NfeD1b_N"/>
</dbReference>
<dbReference type="PANTHER" id="PTHR33507:SF3">
    <property type="entry name" value="INNER MEMBRANE PROTEIN YBBJ"/>
    <property type="match status" value="1"/>
</dbReference>
<reference evidence="9 10" key="1">
    <citation type="submission" date="2020-11" db="EMBL/GenBank/DDBJ databases">
        <title>Algicoccus daihaiensis sp.nov., isolated from Daihai Lake in Inner Mongolia.</title>
        <authorList>
            <person name="Kai J."/>
        </authorList>
    </citation>
    <scope>NUCLEOTIDE SEQUENCE [LARGE SCALE GENOMIC DNA]</scope>
    <source>
        <strain evidence="10">f23</strain>
    </source>
</reference>
<dbReference type="InterPro" id="IPR056739">
    <property type="entry name" value="NfeD_membrane"/>
</dbReference>
<evidence type="ECO:0000256" key="4">
    <source>
        <dbReference type="ARBA" id="ARBA00023136"/>
    </source>
</evidence>
<dbReference type="InterPro" id="IPR029045">
    <property type="entry name" value="ClpP/crotonase-like_dom_sf"/>
</dbReference>
<evidence type="ECO:0000313" key="10">
    <source>
        <dbReference type="Proteomes" id="UP000831607"/>
    </source>
</evidence>
<dbReference type="RefSeq" id="WP_243479343.1">
    <property type="nucleotide sequence ID" value="NZ_CP063982.1"/>
</dbReference>
<dbReference type="Pfam" id="PF01957">
    <property type="entry name" value="NfeD"/>
    <property type="match status" value="1"/>
</dbReference>
<feature type="transmembrane region" description="Helical" evidence="5">
    <location>
        <begin position="240"/>
        <end position="260"/>
    </location>
</feature>
<evidence type="ECO:0000256" key="5">
    <source>
        <dbReference type="SAM" id="Phobius"/>
    </source>
</evidence>
<keyword evidence="4 5" id="KW-0472">Membrane</keyword>
<organism evidence="9 10">
    <name type="scientific">Orrella daihaiensis</name>
    <dbReference type="NCBI Taxonomy" id="2782176"/>
    <lineage>
        <taxon>Bacteria</taxon>
        <taxon>Pseudomonadati</taxon>
        <taxon>Pseudomonadota</taxon>
        <taxon>Betaproteobacteria</taxon>
        <taxon>Burkholderiales</taxon>
        <taxon>Alcaligenaceae</taxon>
        <taxon>Orrella</taxon>
    </lineage>
</organism>
<evidence type="ECO:0000256" key="2">
    <source>
        <dbReference type="ARBA" id="ARBA00022692"/>
    </source>
</evidence>
<protein>
    <submittedName>
        <fullName evidence="9">Nodulation protein NfeD</fullName>
    </submittedName>
</protein>
<dbReference type="Pfam" id="PF25145">
    <property type="entry name" value="NfeD1b_N"/>
    <property type="match status" value="1"/>
</dbReference>
<accession>A0ABY4ASB4</accession>
<feature type="transmembrane region" description="Helical" evidence="5">
    <location>
        <begin position="348"/>
        <end position="370"/>
    </location>
</feature>
<dbReference type="CDD" id="cd07021">
    <property type="entry name" value="Clp_protease_NfeD_like"/>
    <property type="match status" value="1"/>
</dbReference>
<feature type="transmembrane region" description="Helical" evidence="5">
    <location>
        <begin position="267"/>
        <end position="284"/>
    </location>
</feature>
<dbReference type="Proteomes" id="UP000831607">
    <property type="component" value="Chromosome"/>
</dbReference>
<comment type="subcellular location">
    <subcellularLocation>
        <location evidence="1">Membrane</location>
        <topology evidence="1">Multi-pass membrane protein</topology>
    </subcellularLocation>
</comment>
<dbReference type="SUPFAM" id="SSF141322">
    <property type="entry name" value="NfeD domain-like"/>
    <property type="match status" value="1"/>
</dbReference>
<keyword evidence="3 5" id="KW-1133">Transmembrane helix</keyword>
<dbReference type="InterPro" id="IPR052165">
    <property type="entry name" value="Membrane_assoc_protease"/>
</dbReference>
<evidence type="ECO:0000259" key="7">
    <source>
        <dbReference type="Pfam" id="PF24961"/>
    </source>
</evidence>
<dbReference type="InterPro" id="IPR002810">
    <property type="entry name" value="NfeD-like_C"/>
</dbReference>
<dbReference type="InterPro" id="IPR012340">
    <property type="entry name" value="NA-bd_OB-fold"/>
</dbReference>
<dbReference type="PANTHER" id="PTHR33507">
    <property type="entry name" value="INNER MEMBRANE PROTEIN YBBJ"/>
    <property type="match status" value="1"/>
</dbReference>
<dbReference type="Pfam" id="PF24961">
    <property type="entry name" value="NfeD_membrane"/>
    <property type="match status" value="1"/>
</dbReference>
<feature type="domain" description="NfeD-like C-terminal" evidence="6">
    <location>
        <begin position="399"/>
        <end position="453"/>
    </location>
</feature>
<evidence type="ECO:0000259" key="6">
    <source>
        <dbReference type="Pfam" id="PF01957"/>
    </source>
</evidence>
<keyword evidence="10" id="KW-1185">Reference proteome</keyword>